<reference evidence="10" key="2">
    <citation type="journal article" date="2014" name="J. Proteome Res.">
        <title>Spit and venom from scytodes spiders: a diverse and distinct cocktail.</title>
        <authorList>
            <person name="Zobel-Thropp P.A."/>
            <person name="Correa S.M."/>
            <person name="Garb J.E."/>
            <person name="Binford G.J."/>
        </authorList>
    </citation>
    <scope>NUCLEOTIDE SEQUENCE</scope>
    <source>
        <tissue evidence="10">Venom gland</tissue>
    </source>
</reference>
<evidence type="ECO:0000256" key="7">
    <source>
        <dbReference type="ARBA" id="ARBA00022691"/>
    </source>
</evidence>
<dbReference type="SUPFAM" id="SSF53335">
    <property type="entry name" value="S-adenosyl-L-methionine-dependent methyltransferases"/>
    <property type="match status" value="1"/>
</dbReference>
<keyword evidence="8" id="KW-0539">Nucleus</keyword>
<keyword evidence="5" id="KW-0489">Methyltransferase</keyword>
<dbReference type="Gene3D" id="3.40.50.150">
    <property type="entry name" value="Vaccinia Virus protein VP39"/>
    <property type="match status" value="1"/>
</dbReference>
<evidence type="ECO:0000256" key="2">
    <source>
        <dbReference type="ARBA" id="ARBA00004496"/>
    </source>
</evidence>
<dbReference type="AlphaFoldDB" id="A0A0A0VCH8"/>
<dbReference type="InterPro" id="IPR029063">
    <property type="entry name" value="SAM-dependent_MTases_sf"/>
</dbReference>
<sequence>MYNFKFHFSNFSDTVNDNVEINADSQRDWSDSVKVIVPSEDKTYLKVAKSINASLILESYCIKYLTATAASERMKNEGRASEFLSPEGSPLDLVPGVYEGGFKVWECSLDLIKYLHEANCLVNQLEVIELGCGSGLPGLLAYHRGCDVTFQDFNKEVLEYLTIPNVILNTPDDKFAFDF</sequence>
<dbReference type="Pfam" id="PF10294">
    <property type="entry name" value="Methyltransf_16"/>
    <property type="match status" value="1"/>
</dbReference>
<comment type="subcellular location">
    <subcellularLocation>
        <location evidence="2">Cytoplasm</location>
    </subcellularLocation>
    <subcellularLocation>
        <location evidence="1">Nucleus</location>
    </subcellularLocation>
</comment>
<comment type="similarity">
    <text evidence="9">Belongs to the methyltransferase superfamily. METTL18 family.</text>
</comment>
<keyword evidence="7" id="KW-0949">S-adenosyl-L-methionine</keyword>
<dbReference type="GO" id="GO:0005634">
    <property type="term" value="C:nucleus"/>
    <property type="evidence" value="ECO:0007669"/>
    <property type="project" value="UniProtKB-SubCell"/>
</dbReference>
<dbReference type="PANTHER" id="PTHR14614:SF39">
    <property type="entry name" value="HISTIDINE PROTEIN METHYLTRANSFERASE 1 HOMOLOG"/>
    <property type="match status" value="1"/>
</dbReference>
<protein>
    <recommendedName>
        <fullName evidence="3">protein-histidine N-methyltransferase</fullName>
        <ecNumber evidence="3">2.1.1.85</ecNumber>
    </recommendedName>
</protein>
<keyword evidence="4" id="KW-0963">Cytoplasm</keyword>
<evidence type="ECO:0000256" key="1">
    <source>
        <dbReference type="ARBA" id="ARBA00004123"/>
    </source>
</evidence>
<evidence type="ECO:0000256" key="8">
    <source>
        <dbReference type="ARBA" id="ARBA00023242"/>
    </source>
</evidence>
<dbReference type="PANTHER" id="PTHR14614">
    <property type="entry name" value="HEPATOCELLULAR CARCINOMA-ASSOCIATED ANTIGEN"/>
    <property type="match status" value="1"/>
</dbReference>
<accession>A0A0A0VCH8</accession>
<dbReference type="InterPro" id="IPR019410">
    <property type="entry name" value="Methyltransf_16"/>
</dbReference>
<proteinExistence type="evidence at transcript level"/>
<reference evidence="10" key="1">
    <citation type="submission" date="2013-11" db="EMBL/GenBank/DDBJ databases">
        <authorList>
            <person name="Thropp P.A."/>
            <person name="Correa S.M."/>
            <person name="Garb J.E."/>
            <person name="Binford G.J."/>
        </authorList>
    </citation>
    <scope>NUCLEOTIDE SEQUENCE</scope>
    <source>
        <tissue evidence="10">Venom gland</tissue>
    </source>
</reference>
<evidence type="ECO:0000256" key="5">
    <source>
        <dbReference type="ARBA" id="ARBA00022603"/>
    </source>
</evidence>
<evidence type="ECO:0000256" key="9">
    <source>
        <dbReference type="ARBA" id="ARBA00038126"/>
    </source>
</evidence>
<dbReference type="EMBL" id="KF860679">
    <property type="protein sequence ID" value="AIW62598.1"/>
    <property type="molecule type" value="mRNA"/>
</dbReference>
<organism evidence="10">
    <name type="scientific">Scytodes thoracica</name>
    <name type="common">Spitting spider</name>
    <name type="synonym">Aranea thoracica</name>
    <dbReference type="NCBI Taxonomy" id="1112478"/>
    <lineage>
        <taxon>Eukaryota</taxon>
        <taxon>Metazoa</taxon>
        <taxon>Ecdysozoa</taxon>
        <taxon>Arthropoda</taxon>
        <taxon>Chelicerata</taxon>
        <taxon>Arachnida</taxon>
        <taxon>Araneae</taxon>
        <taxon>Araneomorphae</taxon>
        <taxon>Haplogynae</taxon>
        <taxon>Scytodoidea</taxon>
        <taxon>Scytodidae</taxon>
        <taxon>Scytodes</taxon>
    </lineage>
</organism>
<evidence type="ECO:0000313" key="10">
    <source>
        <dbReference type="EMBL" id="AIW62598.1"/>
    </source>
</evidence>
<dbReference type="GO" id="GO:0005737">
    <property type="term" value="C:cytoplasm"/>
    <property type="evidence" value="ECO:0007669"/>
    <property type="project" value="UniProtKB-SubCell"/>
</dbReference>
<evidence type="ECO:0000256" key="6">
    <source>
        <dbReference type="ARBA" id="ARBA00022679"/>
    </source>
</evidence>
<dbReference type="GO" id="GO:0018064">
    <property type="term" value="F:protein-L-histidine N-tele-methyltransferase activity"/>
    <property type="evidence" value="ECO:0007669"/>
    <property type="project" value="UniProtKB-EC"/>
</dbReference>
<dbReference type="GO" id="GO:0032259">
    <property type="term" value="P:methylation"/>
    <property type="evidence" value="ECO:0007669"/>
    <property type="project" value="UniProtKB-KW"/>
</dbReference>
<dbReference type="EC" id="2.1.1.85" evidence="3"/>
<evidence type="ECO:0000256" key="4">
    <source>
        <dbReference type="ARBA" id="ARBA00022490"/>
    </source>
</evidence>
<evidence type="ECO:0000256" key="3">
    <source>
        <dbReference type="ARBA" id="ARBA00012533"/>
    </source>
</evidence>
<keyword evidence="6" id="KW-0808">Transferase</keyword>
<name>A0A0A0VCH8_SCYTH</name>